<sequence length="1266" mass="138272">MCIAQQGKVDVTFNTLDDGIIGDGFDLSVRTLSMQPDQNLIVGGEFLNLNGIPAPYLTRLKPDGTTDETFHIGAGFNGKIYASCLQADGKIIVAGSFTLFNGINAGRIIRLNSDGSYDSSFNTTIGATTGIIYDITSQPDGKILIVGSFTKYNNSTVNRVARLLPNGSLDTSFAIGIGSTSNIMSAKILSEGRILLVGNFDKFNGISANRIICLGADGQVDTNFLAGSGFNDDVSVAIIQPDGKILLGGKFTSYNGTLANRIIRINNDGSVDTTFFAGSGFTDGAVVALKQDIAGNLMVGGSFTGSYNGEGVNRVCLLNSNGRLLNDIDFGAGPATASVYALENDVEGSWYIGGSFLVFDGLNQGRLAKINADHEYDTGYLSSGIGFDNSVYKVIPLDNRKMIVCGNFKKFNGEMVSRITKLSEDGTVDATFNMAQFGANNLIKTADIQLDRKIIIGGNFTRYNDTALNRILRIQSDGSIDPTFNIGNGANSQIYALSIQPDQKVIIAGNFTRFNDLPAGRIIRLLPDGSRDLTFNSSGTDAVIEVLLIQPDGKILIGGRFTNFNGAPVSHLVRLNPDGSTDSNFAIGDGFDKNVYALALQSDGKIIVGGNFLSFNRSSQKRIVRLNANGSLDTTFDSGTGFSKGDVRSILIQPDDRILVGGTFSGTFKNNSSLRLVRLLKSGGFDNSFDARLNNKLFTMGITSDYRLIIGGDFNSVSGISKHRIARLKLCLGSTSWDGTNWSNGFPSGGKEAFFKEDYLGLTGTNVCSCTIDEGKNVNLLSGNTLSIEFGYSGSGILTLENSACLYQTDDDMVNTGIIQLKRITTPMSRYDFTHWSSPVDHQKLVDVSPNTLADKYFSYDYNVKNWKLESPSNEMVPGIGYIIRAPQYYSITDRLEYEAVFKGIPNNGKITTRVGPLDSATLIGNPYPSTLNADAFLRKNSSLLKGGLYFWTHNTPVTNLKYTADDYAVYNLLGGVGTRKSLSVGKVDQIPDGKIATGEAFFVFSTARGEIEFNNSMRQIENNSFFFKPAKKEEVISQSVLEKHRVWLNFENKEGFFKQILIGYTEGATNSFDNDFDAESMEGNTFGDFFSSIEDKKLVIQGRALPFEKSDEVALGYRSSIEGDFTISIDHEDGYLITSDIFIEDTELNKIHDLKTEPYAFKTQKGNFDKRFVLKYNNATLSVIDIKDNNCQISVSVKDQIIKIDACEEIIKEIEVFDISGRLVYRKDKVQSSNFSTSKLQFAHQILLLKIKLENGKTETRKIIV</sequence>
<evidence type="ECO:0000313" key="2">
    <source>
        <dbReference type="Proteomes" id="UP000257004"/>
    </source>
</evidence>
<dbReference type="EMBL" id="QRDQ01000008">
    <property type="protein sequence ID" value="RED24742.1"/>
    <property type="molecule type" value="Genomic_DNA"/>
</dbReference>
<dbReference type="SUPFAM" id="SSF63829">
    <property type="entry name" value="Calcium-dependent phosphotriesterase"/>
    <property type="match status" value="1"/>
</dbReference>
<dbReference type="SUPFAM" id="SSF101898">
    <property type="entry name" value="NHL repeat"/>
    <property type="match status" value="2"/>
</dbReference>
<accession>A0A3D9FXB0</accession>
<dbReference type="NCBIfam" id="NF033708">
    <property type="entry name" value="T9SS_Cterm_ChiA"/>
    <property type="match status" value="1"/>
</dbReference>
<dbReference type="RefSeq" id="WP_115887607.1">
    <property type="nucleotide sequence ID" value="NZ_QRDQ01000008.1"/>
</dbReference>
<name>A0A3D9FXB0_9FLAO</name>
<dbReference type="InterPro" id="IPR013431">
    <property type="entry name" value="Delta_60_rpt"/>
</dbReference>
<keyword evidence="2" id="KW-1185">Reference proteome</keyword>
<organism evidence="1 2">
    <name type="scientific">Flavobacterium cutihirudinis</name>
    <dbReference type="NCBI Taxonomy" id="1265740"/>
    <lineage>
        <taxon>Bacteria</taxon>
        <taxon>Pseudomonadati</taxon>
        <taxon>Bacteroidota</taxon>
        <taxon>Flavobacteriia</taxon>
        <taxon>Flavobacteriales</taxon>
        <taxon>Flavobacteriaceae</taxon>
        <taxon>Flavobacterium</taxon>
    </lineage>
</organism>
<protein>
    <submittedName>
        <fullName evidence="1">Putative delta-60 repeat protein</fullName>
    </submittedName>
</protein>
<dbReference type="PANTHER" id="PTHR42754">
    <property type="entry name" value="ENDOGLUCANASE"/>
    <property type="match status" value="1"/>
</dbReference>
<reference evidence="1 2" key="1">
    <citation type="submission" date="2018-07" db="EMBL/GenBank/DDBJ databases">
        <title>Genomic Encyclopedia of Archaeal and Bacterial Type Strains, Phase II (KMG-II): from individual species to whole genera.</title>
        <authorList>
            <person name="Goeker M."/>
        </authorList>
    </citation>
    <scope>NUCLEOTIDE SEQUENCE [LARGE SCALE GENOMIC DNA]</scope>
    <source>
        <strain evidence="1 2">DSM 25795</strain>
    </source>
</reference>
<dbReference type="PANTHER" id="PTHR42754:SF1">
    <property type="entry name" value="LIPOPROTEIN"/>
    <property type="match status" value="1"/>
</dbReference>
<dbReference type="Gene3D" id="2.80.10.50">
    <property type="match status" value="6"/>
</dbReference>
<dbReference type="AlphaFoldDB" id="A0A3D9FXB0"/>
<dbReference type="Pfam" id="PF17164">
    <property type="entry name" value="DUF5122"/>
    <property type="match status" value="12"/>
</dbReference>
<evidence type="ECO:0000313" key="1">
    <source>
        <dbReference type="EMBL" id="RED24742.1"/>
    </source>
</evidence>
<dbReference type="OrthoDB" id="9805017at2"/>
<proteinExistence type="predicted"/>
<gene>
    <name evidence="1" type="ORF">BD847_1477</name>
</gene>
<dbReference type="NCBIfam" id="TIGR02608">
    <property type="entry name" value="delta_60_rpt"/>
    <property type="match status" value="9"/>
</dbReference>
<comment type="caution">
    <text evidence="1">The sequence shown here is derived from an EMBL/GenBank/DDBJ whole genome shotgun (WGS) entry which is preliminary data.</text>
</comment>
<dbReference type="Proteomes" id="UP000257004">
    <property type="component" value="Unassembled WGS sequence"/>
</dbReference>